<proteinExistence type="predicted"/>
<evidence type="ECO:0000313" key="2">
    <source>
        <dbReference type="EMBL" id="AIB35872.1"/>
    </source>
</evidence>
<dbReference type="InterPro" id="IPR003615">
    <property type="entry name" value="HNH_nuc"/>
</dbReference>
<organism evidence="2 3">
    <name type="scientific">Pseudomonas simiae</name>
    <dbReference type="NCBI Taxonomy" id="321846"/>
    <lineage>
        <taxon>Bacteria</taxon>
        <taxon>Pseudomonadati</taxon>
        <taxon>Pseudomonadota</taxon>
        <taxon>Gammaproteobacteria</taxon>
        <taxon>Pseudomonadales</taxon>
        <taxon>Pseudomonadaceae</taxon>
        <taxon>Pseudomonas</taxon>
    </lineage>
</organism>
<dbReference type="InterPro" id="IPR016177">
    <property type="entry name" value="DNA-bd_dom_sf"/>
</dbReference>
<dbReference type="SUPFAM" id="SSF54060">
    <property type="entry name" value="His-Me finger endonucleases"/>
    <property type="match status" value="1"/>
</dbReference>
<dbReference type="InterPro" id="IPR036955">
    <property type="entry name" value="AP2/ERF_dom_sf"/>
</dbReference>
<name>A0A1N7U213_9PSED</name>
<dbReference type="SUPFAM" id="SSF54171">
    <property type="entry name" value="DNA-binding domain"/>
    <property type="match status" value="1"/>
</dbReference>
<accession>A0A1N7U213</accession>
<dbReference type="GO" id="GO:0003700">
    <property type="term" value="F:DNA-binding transcription factor activity"/>
    <property type="evidence" value="ECO:0007669"/>
    <property type="project" value="InterPro"/>
</dbReference>
<gene>
    <name evidence="2" type="ORF">PS417_09875</name>
</gene>
<dbReference type="AlphaFoldDB" id="A0A1N7U213"/>
<dbReference type="InterPro" id="IPR044925">
    <property type="entry name" value="His-Me_finger_sf"/>
</dbReference>
<feature type="domain" description="HNH nuclease" evidence="1">
    <location>
        <begin position="66"/>
        <end position="109"/>
    </location>
</feature>
<dbReference type="Gene3D" id="3.30.730.10">
    <property type="entry name" value="AP2/ERF domain"/>
    <property type="match status" value="1"/>
</dbReference>
<dbReference type="Pfam" id="PF13392">
    <property type="entry name" value="HNH_3"/>
    <property type="match status" value="1"/>
</dbReference>
<dbReference type="GO" id="GO:0003677">
    <property type="term" value="F:DNA binding"/>
    <property type="evidence" value="ECO:0007669"/>
    <property type="project" value="InterPro"/>
</dbReference>
<protein>
    <recommendedName>
        <fullName evidence="1">HNH nuclease domain-containing protein</fullName>
    </recommendedName>
</protein>
<evidence type="ECO:0000313" key="3">
    <source>
        <dbReference type="Proteomes" id="UP000027308"/>
    </source>
</evidence>
<dbReference type="EMBL" id="CP007637">
    <property type="protein sequence ID" value="AIB35872.1"/>
    <property type="molecule type" value="Genomic_DNA"/>
</dbReference>
<dbReference type="Proteomes" id="UP000027308">
    <property type="component" value="Chromosome"/>
</dbReference>
<dbReference type="Gene3D" id="3.90.75.20">
    <property type="match status" value="1"/>
</dbReference>
<dbReference type="eggNOG" id="ENOG50330U8">
    <property type="taxonomic scope" value="Bacteria"/>
</dbReference>
<reference evidence="2 3" key="1">
    <citation type="submission" date="2014-05" db="EMBL/GenBank/DDBJ databases">
        <title>Pseudomonas simiae WCS417.</title>
        <authorList>
            <person name="Berendsen R.L."/>
        </authorList>
    </citation>
    <scope>NUCLEOTIDE SEQUENCE [LARGE SCALE GENOMIC DNA]</scope>
    <source>
        <strain evidence="2 3">WCS417</strain>
    </source>
</reference>
<evidence type="ECO:0000259" key="1">
    <source>
        <dbReference type="Pfam" id="PF13392"/>
    </source>
</evidence>
<sequence length="177" mass="19885">MTSLGDDMPDMYSEQRTRLLIEKIAYDPETGLFTWKADHCRRKAGEVAGSIKPDGYVYLKLYGQTYGAHRVAWMLTTGSWPEGPIDHRDGDRSNNRQTNLRSATRAQNNANVPGRGVSGLKGVCYSKTDRKWKAQLCINGKQSCLGYFHTPEQAHAAYQSAANQHQGEFAHHRSRTP</sequence>